<keyword evidence="6" id="KW-1185">Reference proteome</keyword>
<reference evidence="4 6" key="2">
    <citation type="submission" date="2023-09" db="EMBL/GenBank/DDBJ databases">
        <title>Complete-Gapless Cercospora beticola genome.</title>
        <authorList>
            <person name="Wyatt N.A."/>
            <person name="Spanner R.E."/>
            <person name="Bolton M.D."/>
        </authorList>
    </citation>
    <scope>NUCLEOTIDE SEQUENCE [LARGE SCALE GENOMIC DNA]</scope>
    <source>
        <strain evidence="4">Cb09-40</strain>
    </source>
</reference>
<dbReference type="OrthoDB" id="269227at2759"/>
<dbReference type="PANTHER" id="PTHR11552:SF115">
    <property type="entry name" value="DEHYDROGENASE XPTC-RELATED"/>
    <property type="match status" value="1"/>
</dbReference>
<dbReference type="EMBL" id="CP134187">
    <property type="protein sequence ID" value="WPB01055.1"/>
    <property type="molecule type" value="Genomic_DNA"/>
</dbReference>
<organism evidence="3 5">
    <name type="scientific">Cercospora beticola</name>
    <name type="common">Sugarbeet leaf spot fungus</name>
    <dbReference type="NCBI Taxonomy" id="122368"/>
    <lineage>
        <taxon>Eukaryota</taxon>
        <taxon>Fungi</taxon>
        <taxon>Dikarya</taxon>
        <taxon>Ascomycota</taxon>
        <taxon>Pezizomycotina</taxon>
        <taxon>Dothideomycetes</taxon>
        <taxon>Dothideomycetidae</taxon>
        <taxon>Mycosphaerellales</taxon>
        <taxon>Mycosphaerellaceae</taxon>
        <taxon>Cercospora</taxon>
    </lineage>
</organism>
<feature type="domain" description="Glucose-methanol-choline oxidoreductase N-terminal" evidence="2">
    <location>
        <begin position="448"/>
        <end position="462"/>
    </location>
</feature>
<dbReference type="SUPFAM" id="SSF51905">
    <property type="entry name" value="FAD/NAD(P)-binding domain"/>
    <property type="match status" value="1"/>
</dbReference>
<dbReference type="Proteomes" id="UP001302367">
    <property type="component" value="Chromosome 4"/>
</dbReference>
<dbReference type="Gene3D" id="3.30.560.10">
    <property type="entry name" value="Glucose Oxidase, domain 3"/>
    <property type="match status" value="1"/>
</dbReference>
<dbReference type="InterPro" id="IPR007867">
    <property type="entry name" value="GMC_OxRtase_C"/>
</dbReference>
<dbReference type="InterPro" id="IPR036188">
    <property type="entry name" value="FAD/NAD-bd_sf"/>
</dbReference>
<dbReference type="SUPFAM" id="SSF54373">
    <property type="entry name" value="FAD-linked reductases, C-terminal domain"/>
    <property type="match status" value="1"/>
</dbReference>
<dbReference type="PANTHER" id="PTHR11552">
    <property type="entry name" value="GLUCOSE-METHANOL-CHOLINE GMC OXIDOREDUCTASE"/>
    <property type="match status" value="1"/>
</dbReference>
<protein>
    <submittedName>
        <fullName evidence="3">Versicolorin B synthase</fullName>
    </submittedName>
</protein>
<dbReference type="PROSITE" id="PS00624">
    <property type="entry name" value="GMC_OXRED_2"/>
    <property type="match status" value="1"/>
</dbReference>
<dbReference type="GO" id="GO:0016614">
    <property type="term" value="F:oxidoreductase activity, acting on CH-OH group of donors"/>
    <property type="evidence" value="ECO:0007669"/>
    <property type="project" value="InterPro"/>
</dbReference>
<dbReference type="GO" id="GO:0044550">
    <property type="term" value="P:secondary metabolite biosynthetic process"/>
    <property type="evidence" value="ECO:0007669"/>
    <property type="project" value="TreeGrafter"/>
</dbReference>
<evidence type="ECO:0000256" key="1">
    <source>
        <dbReference type="ARBA" id="ARBA00010790"/>
    </source>
</evidence>
<proteinExistence type="inferred from homology"/>
<dbReference type="InterPro" id="IPR012132">
    <property type="entry name" value="GMC_OxRdtase"/>
</dbReference>
<dbReference type="InterPro" id="IPR000172">
    <property type="entry name" value="GMC_OxRdtase_N"/>
</dbReference>
<name>A0A2G5HK10_CERBT</name>
<comment type="similarity">
    <text evidence="1">Belongs to the GMC oxidoreductase family.</text>
</comment>
<dbReference type="Proteomes" id="UP000230605">
    <property type="component" value="Chromosome 4"/>
</dbReference>
<evidence type="ECO:0000313" key="4">
    <source>
        <dbReference type="EMBL" id="WPB01055.1"/>
    </source>
</evidence>
<evidence type="ECO:0000259" key="2">
    <source>
        <dbReference type="PROSITE" id="PS00624"/>
    </source>
</evidence>
<sequence length="765" mass="83815">MVPSKSIIALPVVHARKAARLAAGIIPVTQRVKRTVKVAAARLNSPSGVPSTTHEASTRPLRLKWFDFSTDVTYYVAVDWKKIQLHEYPVEVSSSISLDAFVALNTGTDYCHPLIMIGGNLAPILSSKPKRSQAKFPAMYRVFIELCLALYCCGSCVVQSAKPAYSAKHGETYDFVIIGGGTAGLVVANRLSENPNHTVLVIEYGSLEDNITINVPQTRNFYSLNAMQHDPNVQRLYYTFPTAPIDKLDGLMLPIGIGATVGGGSVVSGMLFNRGSRADYDAWRDLGNPGWGWDDLLPYFIKSSNFTPPKDAPTTGRTWNSSVWGSSGPVHSSFPAWRWPQEEVFHDAWTNLGHIIPAVEDINDGSSVGIGWTPSTQNPGTQTRSSARTAYYDPVAHRTNLKLMPGTKVLSITFENRIATGVMIRDRSATDAPWRHIKASREVVLAAGPIFSPNLLQISGVGPHHVLKEAKIPVVHDLPGVGMNLQDTPTIQWLWNLPGFKGPRWTDLLHNTTLYSEAKQLYDSNRTGPLTVAIGDLVASLSLSQASVSALSMLQTIPTEYHLSYLPKVYTATSRHGYVAQLRVLQKQFASSQSGFYELAFKGWSESFINLLQKPFSRGTVLLNTSDPDLGPLVQYNTLANPTDEILVSAIVNLTRELFRSPKVFNEFQPEELRPGPDATSPRDIIKALSRHKMLMPSCSHESGGCSMMPLELGGVVGPDLKVFGVENLCVVDASIIPLLPAARLLHTVYAIAEKASDIIKERHV</sequence>
<evidence type="ECO:0000313" key="3">
    <source>
        <dbReference type="EMBL" id="PIA92896.1"/>
    </source>
</evidence>
<evidence type="ECO:0000313" key="5">
    <source>
        <dbReference type="Proteomes" id="UP000230605"/>
    </source>
</evidence>
<dbReference type="Pfam" id="PF00732">
    <property type="entry name" value="GMC_oxred_N"/>
    <property type="match status" value="1"/>
</dbReference>
<evidence type="ECO:0000313" key="6">
    <source>
        <dbReference type="Proteomes" id="UP001302367"/>
    </source>
</evidence>
<dbReference type="Gene3D" id="3.50.50.60">
    <property type="entry name" value="FAD/NAD(P)-binding domain"/>
    <property type="match status" value="1"/>
</dbReference>
<reference evidence="3 5" key="1">
    <citation type="submission" date="2015-10" db="EMBL/GenBank/DDBJ databases">
        <title>The cercosporin biosynthetic gene cluster was horizontally transferred to several fungal lineages and shown to be expanded in Cercospora beticola based on microsynteny with recipient genomes.</title>
        <authorList>
            <person name="De Jonge R."/>
            <person name="Ebert M.K."/>
            <person name="Suttle J.C."/>
            <person name="Jurick Ii W.M."/>
            <person name="Secor G.A."/>
            <person name="Thomma B.P."/>
            <person name="Van De Peer Y."/>
            <person name="Bolton M.D."/>
        </authorList>
    </citation>
    <scope>NUCLEOTIDE SEQUENCE [LARGE SCALE GENOMIC DNA]</scope>
    <source>
        <strain evidence="3 5">09-40</strain>
    </source>
</reference>
<dbReference type="EMBL" id="LKMD01000105">
    <property type="protein sequence ID" value="PIA92896.1"/>
    <property type="molecule type" value="Genomic_DNA"/>
</dbReference>
<dbReference type="Pfam" id="PF05199">
    <property type="entry name" value="GMC_oxred_C"/>
    <property type="match status" value="1"/>
</dbReference>
<gene>
    <name evidence="3" type="ORF">CB0940_03855</name>
    <name evidence="4" type="ORF">RHO25_005675</name>
</gene>
<dbReference type="GO" id="GO:0050660">
    <property type="term" value="F:flavin adenine dinucleotide binding"/>
    <property type="evidence" value="ECO:0007669"/>
    <property type="project" value="InterPro"/>
</dbReference>
<dbReference type="AlphaFoldDB" id="A0A2G5HK10"/>
<accession>A0A2G5HK10</accession>